<evidence type="ECO:0000313" key="2">
    <source>
        <dbReference type="EMBL" id="GIQ89036.1"/>
    </source>
</evidence>
<keyword evidence="1" id="KW-0175">Coiled coil</keyword>
<proteinExistence type="predicted"/>
<reference evidence="2 3" key="1">
    <citation type="journal article" date="2018" name="PLoS ONE">
        <title>The draft genome of Kipferlia bialata reveals reductive genome evolution in fornicate parasites.</title>
        <authorList>
            <person name="Tanifuji G."/>
            <person name="Takabayashi S."/>
            <person name="Kume K."/>
            <person name="Takagi M."/>
            <person name="Nakayama T."/>
            <person name="Kamikawa R."/>
            <person name="Inagaki Y."/>
            <person name="Hashimoto T."/>
        </authorList>
    </citation>
    <scope>NUCLEOTIDE SEQUENCE [LARGE SCALE GENOMIC DNA]</scope>
    <source>
        <strain evidence="2">NY0173</strain>
    </source>
</reference>
<keyword evidence="3" id="KW-1185">Reference proteome</keyword>
<dbReference type="AlphaFoldDB" id="A0A9K3GNR0"/>
<accession>A0A9K3GNR0</accession>
<dbReference type="EMBL" id="BDIP01004629">
    <property type="protein sequence ID" value="GIQ89036.1"/>
    <property type="molecule type" value="Genomic_DNA"/>
</dbReference>
<evidence type="ECO:0000256" key="1">
    <source>
        <dbReference type="SAM" id="Coils"/>
    </source>
</evidence>
<gene>
    <name evidence="2" type="ORF">KIPB_011415</name>
</gene>
<comment type="caution">
    <text evidence="2">The sequence shown here is derived from an EMBL/GenBank/DDBJ whole genome shotgun (WGS) entry which is preliminary data.</text>
</comment>
<feature type="coiled-coil region" evidence="1">
    <location>
        <begin position="4"/>
        <end position="38"/>
    </location>
</feature>
<organism evidence="2 3">
    <name type="scientific">Kipferlia bialata</name>
    <dbReference type="NCBI Taxonomy" id="797122"/>
    <lineage>
        <taxon>Eukaryota</taxon>
        <taxon>Metamonada</taxon>
        <taxon>Carpediemonas-like organisms</taxon>
        <taxon>Kipferlia</taxon>
    </lineage>
</organism>
<feature type="non-terminal residue" evidence="2">
    <location>
        <position position="1"/>
    </location>
</feature>
<sequence length="43" mass="4962">ALSLSDAIQTANELSAEIERARRRCQHTEDEIMEMKREMATLI</sequence>
<name>A0A9K3GNR0_9EUKA</name>
<dbReference type="Proteomes" id="UP000265618">
    <property type="component" value="Unassembled WGS sequence"/>
</dbReference>
<protein>
    <submittedName>
        <fullName evidence="2">Uncharacterized protein</fullName>
    </submittedName>
</protein>
<evidence type="ECO:0000313" key="3">
    <source>
        <dbReference type="Proteomes" id="UP000265618"/>
    </source>
</evidence>